<evidence type="ECO:0000256" key="1">
    <source>
        <dbReference type="ARBA" id="ARBA00022617"/>
    </source>
</evidence>
<keyword evidence="6" id="KW-0732">Signal</keyword>
<evidence type="ECO:0000256" key="6">
    <source>
        <dbReference type="SAM" id="SignalP"/>
    </source>
</evidence>
<dbReference type="GO" id="GO:0046872">
    <property type="term" value="F:metal ion binding"/>
    <property type="evidence" value="ECO:0007669"/>
    <property type="project" value="UniProtKB-KW"/>
</dbReference>
<accession>A0A0K1QFI4</accession>
<dbReference type="OrthoDB" id="9407655at2"/>
<dbReference type="GO" id="GO:0020037">
    <property type="term" value="F:heme binding"/>
    <property type="evidence" value="ECO:0007669"/>
    <property type="project" value="InterPro"/>
</dbReference>
<evidence type="ECO:0000256" key="3">
    <source>
        <dbReference type="ARBA" id="ARBA00023004"/>
    </source>
</evidence>
<dbReference type="EMBL" id="CP012333">
    <property type="protein sequence ID" value="AKV04190.1"/>
    <property type="molecule type" value="Genomic_DNA"/>
</dbReference>
<dbReference type="KEGG" id="llu:AKJ09_10853"/>
<feature type="region of interest" description="Disordered" evidence="5">
    <location>
        <begin position="33"/>
        <end position="69"/>
    </location>
</feature>
<evidence type="ECO:0000259" key="7">
    <source>
        <dbReference type="PROSITE" id="PS51007"/>
    </source>
</evidence>
<dbReference type="InterPro" id="IPR036909">
    <property type="entry name" value="Cyt_c-like_dom_sf"/>
</dbReference>
<name>A0A0K1QFI4_9BACT</name>
<evidence type="ECO:0000313" key="8">
    <source>
        <dbReference type="EMBL" id="AKV04190.1"/>
    </source>
</evidence>
<sequence length="261" mass="27087">MAFERTRRALQEGWQAPAGILLLAAIAGAACSSDPAAPPDDTSSPTDGDGGIHYERDGSTYDSAPPPDSGLGELRFMPNVVYSGFDGTHTFQVPIAVYDADSDLTVTSSDPTMKLDAVKLVNPVVDGVTDLGAYYLVTIPKAGSFTLTATSKGRSATATVNAASYAADRWAAGETRYTNASGTGLAQPCTNCHVKGQAIDHSPAVLATATDQEISVIITTGVKPGPSPILGVDGGHKWQVTAAERDGLITYLRGLSPRGFQ</sequence>
<keyword evidence="9" id="KW-1185">Reference proteome</keyword>
<keyword evidence="3 4" id="KW-0408">Iron</keyword>
<organism evidence="8 9">
    <name type="scientific">Labilithrix luteola</name>
    <dbReference type="NCBI Taxonomy" id="1391654"/>
    <lineage>
        <taxon>Bacteria</taxon>
        <taxon>Pseudomonadati</taxon>
        <taxon>Myxococcota</taxon>
        <taxon>Polyangia</taxon>
        <taxon>Polyangiales</taxon>
        <taxon>Labilitrichaceae</taxon>
        <taxon>Labilithrix</taxon>
    </lineage>
</organism>
<feature type="compositionally biased region" description="Basic and acidic residues" evidence="5">
    <location>
        <begin position="50"/>
        <end position="59"/>
    </location>
</feature>
<keyword evidence="2 4" id="KW-0479">Metal-binding</keyword>
<evidence type="ECO:0000256" key="5">
    <source>
        <dbReference type="SAM" id="MobiDB-lite"/>
    </source>
</evidence>
<feature type="domain" description="Cytochrome c" evidence="7">
    <location>
        <begin position="168"/>
        <end position="256"/>
    </location>
</feature>
<feature type="signal peptide" evidence="6">
    <location>
        <begin position="1"/>
        <end position="29"/>
    </location>
</feature>
<dbReference type="RefSeq" id="WP_146654839.1">
    <property type="nucleotide sequence ID" value="NZ_CP012333.1"/>
</dbReference>
<dbReference type="PROSITE" id="PS51007">
    <property type="entry name" value="CYTC"/>
    <property type="match status" value="1"/>
</dbReference>
<gene>
    <name evidence="8" type="ORF">AKJ09_10853</name>
</gene>
<protein>
    <recommendedName>
        <fullName evidence="7">Cytochrome c domain-containing protein</fullName>
    </recommendedName>
</protein>
<dbReference type="InterPro" id="IPR009056">
    <property type="entry name" value="Cyt_c-like_dom"/>
</dbReference>
<feature type="chain" id="PRO_5005467363" description="Cytochrome c domain-containing protein" evidence="6">
    <location>
        <begin position="30"/>
        <end position="261"/>
    </location>
</feature>
<proteinExistence type="predicted"/>
<evidence type="ECO:0000313" key="9">
    <source>
        <dbReference type="Proteomes" id="UP000064967"/>
    </source>
</evidence>
<dbReference type="GO" id="GO:0009055">
    <property type="term" value="F:electron transfer activity"/>
    <property type="evidence" value="ECO:0007669"/>
    <property type="project" value="InterPro"/>
</dbReference>
<evidence type="ECO:0000256" key="2">
    <source>
        <dbReference type="ARBA" id="ARBA00022723"/>
    </source>
</evidence>
<dbReference type="SUPFAM" id="SSF46626">
    <property type="entry name" value="Cytochrome c"/>
    <property type="match status" value="1"/>
</dbReference>
<keyword evidence="1 4" id="KW-0349">Heme</keyword>
<dbReference type="Proteomes" id="UP000064967">
    <property type="component" value="Chromosome"/>
</dbReference>
<feature type="compositionally biased region" description="Low complexity" evidence="5">
    <location>
        <begin position="33"/>
        <end position="47"/>
    </location>
</feature>
<dbReference type="PROSITE" id="PS51257">
    <property type="entry name" value="PROKAR_LIPOPROTEIN"/>
    <property type="match status" value="1"/>
</dbReference>
<reference evidence="8 9" key="1">
    <citation type="submission" date="2015-08" db="EMBL/GenBank/DDBJ databases">
        <authorList>
            <person name="Babu N.S."/>
            <person name="Beckwith C.J."/>
            <person name="Beseler K.G."/>
            <person name="Brison A."/>
            <person name="Carone J.V."/>
            <person name="Caskin T.P."/>
            <person name="Diamond M."/>
            <person name="Durham M.E."/>
            <person name="Foxe J.M."/>
            <person name="Go M."/>
            <person name="Henderson B.A."/>
            <person name="Jones I.B."/>
            <person name="McGettigan J.A."/>
            <person name="Micheletti S.J."/>
            <person name="Nasrallah M.E."/>
            <person name="Ortiz D."/>
            <person name="Piller C.R."/>
            <person name="Privatt S.R."/>
            <person name="Schneider S.L."/>
            <person name="Sharp S."/>
            <person name="Smith T.C."/>
            <person name="Stanton J.D."/>
            <person name="Ullery H.E."/>
            <person name="Wilson R.J."/>
            <person name="Serrano M.G."/>
            <person name="Buck G."/>
            <person name="Lee V."/>
            <person name="Wang Y."/>
            <person name="Carvalho R."/>
            <person name="Voegtly L."/>
            <person name="Shi R."/>
            <person name="Duckworth R."/>
            <person name="Johnson A."/>
            <person name="Loviza R."/>
            <person name="Walstead R."/>
            <person name="Shah Z."/>
            <person name="Kiflezghi M."/>
            <person name="Wade K."/>
            <person name="Ball S.L."/>
            <person name="Bradley K.W."/>
            <person name="Asai D.J."/>
            <person name="Bowman C.A."/>
            <person name="Russell D.A."/>
            <person name="Pope W.H."/>
            <person name="Jacobs-Sera D."/>
            <person name="Hendrix R.W."/>
            <person name="Hatfull G.F."/>
        </authorList>
    </citation>
    <scope>NUCLEOTIDE SEQUENCE [LARGE SCALE GENOMIC DNA]</scope>
    <source>
        <strain evidence="8 9">DSM 27648</strain>
    </source>
</reference>
<dbReference type="AlphaFoldDB" id="A0A0K1QFI4"/>
<evidence type="ECO:0000256" key="4">
    <source>
        <dbReference type="PROSITE-ProRule" id="PRU00433"/>
    </source>
</evidence>